<dbReference type="InterPro" id="IPR007712">
    <property type="entry name" value="RelE/ParE_toxin"/>
</dbReference>
<dbReference type="Gene3D" id="3.30.2310.20">
    <property type="entry name" value="RelE-like"/>
    <property type="match status" value="1"/>
</dbReference>
<dbReference type="AlphaFoldDB" id="A0A8J6TNW9"/>
<gene>
    <name evidence="3" type="ORF">H8E23_16220</name>
</gene>
<evidence type="ECO:0000256" key="2">
    <source>
        <dbReference type="ARBA" id="ARBA00022649"/>
    </source>
</evidence>
<dbReference type="EMBL" id="JACNJH010000234">
    <property type="protein sequence ID" value="MBC8362931.1"/>
    <property type="molecule type" value="Genomic_DNA"/>
</dbReference>
<evidence type="ECO:0000313" key="3">
    <source>
        <dbReference type="EMBL" id="MBC8362931.1"/>
    </source>
</evidence>
<reference evidence="3 4" key="1">
    <citation type="submission" date="2020-08" db="EMBL/GenBank/DDBJ databases">
        <title>Bridging the membrane lipid divide: bacteria of the FCB group superphylum have the potential to synthesize archaeal ether lipids.</title>
        <authorList>
            <person name="Villanueva L."/>
            <person name="Von Meijenfeldt F.A.B."/>
            <person name="Westbye A.B."/>
            <person name="Yadav S."/>
            <person name="Hopmans E.C."/>
            <person name="Dutilh B.E."/>
            <person name="Sinninghe Damste J.S."/>
        </authorList>
    </citation>
    <scope>NUCLEOTIDE SEQUENCE [LARGE SCALE GENOMIC DNA]</scope>
    <source>
        <strain evidence="3">NIOZ-UU30</strain>
    </source>
</reference>
<dbReference type="InterPro" id="IPR035093">
    <property type="entry name" value="RelE/ParE_toxin_dom_sf"/>
</dbReference>
<accession>A0A8J6TNW9</accession>
<comment type="similarity">
    <text evidence="1">Belongs to the RelE toxin family.</text>
</comment>
<comment type="caution">
    <text evidence="3">The sequence shown here is derived from an EMBL/GenBank/DDBJ whole genome shotgun (WGS) entry which is preliminary data.</text>
</comment>
<protein>
    <submittedName>
        <fullName evidence="3">Type II toxin-antitoxin system RelE/ParE family toxin</fullName>
    </submittedName>
</protein>
<dbReference type="SUPFAM" id="SSF143011">
    <property type="entry name" value="RelE-like"/>
    <property type="match status" value="1"/>
</dbReference>
<dbReference type="InterPro" id="IPR051803">
    <property type="entry name" value="TA_system_RelE-like_toxin"/>
</dbReference>
<evidence type="ECO:0000313" key="4">
    <source>
        <dbReference type="Proteomes" id="UP000603434"/>
    </source>
</evidence>
<dbReference type="Pfam" id="PF05016">
    <property type="entry name" value="ParE_toxin"/>
    <property type="match status" value="1"/>
</dbReference>
<dbReference type="PANTHER" id="PTHR33755">
    <property type="entry name" value="TOXIN PARE1-RELATED"/>
    <property type="match status" value="1"/>
</dbReference>
<organism evidence="3 4">
    <name type="scientific">Candidatus Desulfatibia profunda</name>
    <dbReference type="NCBI Taxonomy" id="2841695"/>
    <lineage>
        <taxon>Bacteria</taxon>
        <taxon>Pseudomonadati</taxon>
        <taxon>Thermodesulfobacteriota</taxon>
        <taxon>Desulfobacteria</taxon>
        <taxon>Desulfobacterales</taxon>
        <taxon>Desulfobacterales incertae sedis</taxon>
        <taxon>Candidatus Desulfatibia</taxon>
    </lineage>
</organism>
<name>A0A8J6TNW9_9BACT</name>
<evidence type="ECO:0000256" key="1">
    <source>
        <dbReference type="ARBA" id="ARBA00006226"/>
    </source>
</evidence>
<dbReference type="Proteomes" id="UP000603434">
    <property type="component" value="Unassembled WGS sequence"/>
</dbReference>
<proteinExistence type="inferred from homology"/>
<dbReference type="PANTHER" id="PTHR33755:SF5">
    <property type="entry name" value="TYPE II TOXIN-ANTITOXIN SYSTEM RELE_PARE FAMILY TOXIN"/>
    <property type="match status" value="1"/>
</dbReference>
<sequence length="100" mass="11637">MVIWSIPARNDLKQLYDYIAKDSKYYATNVAQNIFSKTEILSEFPEIGRVVPEIGDENVRELIIYSYRLIYEVVPNGVQILAIIHGKRDFSSLDRNDLDR</sequence>
<keyword evidence="2" id="KW-1277">Toxin-antitoxin system</keyword>